<evidence type="ECO:0000259" key="5">
    <source>
        <dbReference type="PROSITE" id="PS50883"/>
    </source>
</evidence>
<keyword evidence="2" id="KW-0472">Membrane</keyword>
<keyword evidence="2" id="KW-1133">Transmembrane helix</keyword>
<feature type="domain" description="PAS" evidence="3">
    <location>
        <begin position="310"/>
        <end position="366"/>
    </location>
</feature>
<reference evidence="7 8" key="1">
    <citation type="submission" date="2020-08" db="EMBL/GenBank/DDBJ databases">
        <title>Genome sequencing of Purple Non-Sulfur Bacteria from various extreme environments.</title>
        <authorList>
            <person name="Mayer M."/>
        </authorList>
    </citation>
    <scope>NUCLEOTIDE SEQUENCE [LARGE SCALE GENOMIC DNA]</scope>
    <source>
        <strain evidence="7 8">2761</strain>
    </source>
</reference>
<comment type="catalytic activity">
    <reaction evidence="1">
        <text>3',3'-c-di-GMP + H2O = 5'-phosphoguanylyl(3'-&gt;5')guanosine + H(+)</text>
        <dbReference type="Rhea" id="RHEA:24902"/>
        <dbReference type="ChEBI" id="CHEBI:15377"/>
        <dbReference type="ChEBI" id="CHEBI:15378"/>
        <dbReference type="ChEBI" id="CHEBI:58754"/>
        <dbReference type="ChEBI" id="CHEBI:58805"/>
        <dbReference type="EC" id="3.1.4.52"/>
    </reaction>
    <physiologicalReaction direction="left-to-right" evidence="1">
        <dbReference type="Rhea" id="RHEA:24903"/>
    </physiologicalReaction>
</comment>
<protein>
    <submittedName>
        <fullName evidence="7">Diguanylate cyclase (GGDEF)-like protein/PAS domain S-box-containing protein</fullName>
    </submittedName>
</protein>
<evidence type="ECO:0000256" key="1">
    <source>
        <dbReference type="ARBA" id="ARBA00051114"/>
    </source>
</evidence>
<feature type="domain" description="PAC" evidence="4">
    <location>
        <begin position="655"/>
        <end position="710"/>
    </location>
</feature>
<dbReference type="InterPro" id="IPR035919">
    <property type="entry name" value="EAL_sf"/>
</dbReference>
<dbReference type="Proteomes" id="UP000587070">
    <property type="component" value="Unassembled WGS sequence"/>
</dbReference>
<dbReference type="Pfam" id="PF08448">
    <property type="entry name" value="PAS_4"/>
    <property type="match status" value="1"/>
</dbReference>
<dbReference type="SUPFAM" id="SSF55785">
    <property type="entry name" value="PYP-like sensor domain (PAS domain)"/>
    <property type="match status" value="3"/>
</dbReference>
<evidence type="ECO:0000259" key="3">
    <source>
        <dbReference type="PROSITE" id="PS50112"/>
    </source>
</evidence>
<keyword evidence="2" id="KW-0812">Transmembrane</keyword>
<proteinExistence type="predicted"/>
<dbReference type="PROSITE" id="PS50883">
    <property type="entry name" value="EAL"/>
    <property type="match status" value="1"/>
</dbReference>
<dbReference type="NCBIfam" id="TIGR00254">
    <property type="entry name" value="GGDEF"/>
    <property type="match status" value="1"/>
</dbReference>
<organism evidence="7 8">
    <name type="scientific">Rhodocyclus tenuis</name>
    <name type="common">Rhodospirillum tenue</name>
    <dbReference type="NCBI Taxonomy" id="1066"/>
    <lineage>
        <taxon>Bacteria</taxon>
        <taxon>Pseudomonadati</taxon>
        <taxon>Pseudomonadota</taxon>
        <taxon>Betaproteobacteria</taxon>
        <taxon>Rhodocyclales</taxon>
        <taxon>Rhodocyclaceae</taxon>
        <taxon>Rhodocyclus</taxon>
    </lineage>
</organism>
<comment type="caution">
    <text evidence="7">The sequence shown here is derived from an EMBL/GenBank/DDBJ whole genome shotgun (WGS) entry which is preliminary data.</text>
</comment>
<dbReference type="SMART" id="SM00086">
    <property type="entry name" value="PAC"/>
    <property type="match status" value="2"/>
</dbReference>
<dbReference type="PROSITE" id="PS50112">
    <property type="entry name" value="PAS"/>
    <property type="match status" value="3"/>
</dbReference>
<dbReference type="Pfam" id="PF00989">
    <property type="entry name" value="PAS"/>
    <property type="match status" value="1"/>
</dbReference>
<sequence>MLNAPRSAKHSIWLILSVVLLVTVMLTLMLAVQRVQSGRELQGQRFVAVANERAEFVEFRILSLLHEVDVLRRLCASEAIDGASFARLSAAVGSSPGTIGQFWATVDDQFRPRLVHGPATLAATLGKELSTNPALASAARRAFASDSAVASILPALPATSARLLIMAPIPAADARRPGLVVLAVDAEALFAAANAGAPISGFDLDLLADAGSGVQPIAHWTSRQASGPPPTTDARLEFEERIDFAGLQFLLRIHPASFWIEANPADGVGEIVLTGAVLGTLLLLLLYQSLTRRAVAEALIEVRTTDLAERQHAYETLVENLPEIILRFDRDWRLLFVNTTFENSLGIARGNLLGRRIGDAGFRLHPGLDAALLTLWRDALTRVFASGQAQAIEFDFPGPAGQRFFEGTLVPESKAPGVAGTAGESPPAPASTSEVSSVIAIFRDVSERRSAESWARRLSLAVEQNPATIVITDLHGDIEYVNKRFTETTGYARDEAIGTNPRLLKSGKTPDAVYREMWKTILAGQTWRGEFINRRRDGSIFQERAQIAPICDEGGAITHFVAIKEDISDMKAMIDRLHESEARFRSVVGAMAEGLTLHDASGAIIFANAAAEGILGLTASELRERNVLKGDWQPLREDGSLLPTADLPVQIALGERREVRGVVCGIAQPDGNLRWLLVNAVPLDGGETPTALTTFSDITERKLAQQRVEFLAHHDPLTRLPNRILLRDRVDQARALAGRLHSRFALLFLDLDHFKTINDSLGHPVGDALLIASVQRLRSCLRESDTLARLGGDEFVIVVNDVRDADAVARVAEKIHERTSETLPVEGHRLIASFSIGIALFPDDAQDFDTLMQQADTAMYHAKQAGRNTYRFFAEEMNAQAIERLELESRLRQAIERDEFVLHYQPQQSLVDRRIVGVEALIRWRNADGEMMQPADFIPIAEDSGLIVPIGNWVLREACRQARAWLDAGHPCIVAVNLSARQFRGDELVDAVIGALVLADLDARWLELELTESLLLQDAETTLETLRRLKAIGIRLAIDDFGTGYSSLAYLKRFDVDKLKIDQSFVRDLLSDPDDAAIVHAIIEMAHSMQLKTIAEGVETQALADRLRLFHCDEAQGYWFARPLPAAEIGDFLRRHAEPGQLPGS</sequence>
<dbReference type="GO" id="GO:0071732">
    <property type="term" value="P:cellular response to nitric oxide"/>
    <property type="evidence" value="ECO:0007669"/>
    <property type="project" value="UniProtKB-ARBA"/>
</dbReference>
<dbReference type="Gene3D" id="3.30.450.20">
    <property type="entry name" value="PAS domain"/>
    <property type="match status" value="3"/>
</dbReference>
<dbReference type="SMART" id="SM00091">
    <property type="entry name" value="PAS"/>
    <property type="match status" value="3"/>
</dbReference>
<dbReference type="RefSeq" id="WP_153114907.1">
    <property type="nucleotide sequence ID" value="NZ_JACIGE010000001.1"/>
</dbReference>
<evidence type="ECO:0000256" key="2">
    <source>
        <dbReference type="SAM" id="Phobius"/>
    </source>
</evidence>
<dbReference type="InterPro" id="IPR035965">
    <property type="entry name" value="PAS-like_dom_sf"/>
</dbReference>
<evidence type="ECO:0000313" key="8">
    <source>
        <dbReference type="Proteomes" id="UP000587070"/>
    </source>
</evidence>
<gene>
    <name evidence="7" type="ORF">GGD90_000461</name>
</gene>
<dbReference type="FunFam" id="3.20.20.450:FF:000001">
    <property type="entry name" value="Cyclic di-GMP phosphodiesterase yahA"/>
    <property type="match status" value="1"/>
</dbReference>
<dbReference type="SMART" id="SM00267">
    <property type="entry name" value="GGDEF"/>
    <property type="match status" value="1"/>
</dbReference>
<dbReference type="PANTHER" id="PTHR44757">
    <property type="entry name" value="DIGUANYLATE CYCLASE DGCP"/>
    <property type="match status" value="1"/>
</dbReference>
<dbReference type="InterPro" id="IPR052155">
    <property type="entry name" value="Biofilm_reg_signaling"/>
</dbReference>
<feature type="domain" description="GGDEF" evidence="6">
    <location>
        <begin position="742"/>
        <end position="875"/>
    </location>
</feature>
<dbReference type="NCBIfam" id="TIGR00229">
    <property type="entry name" value="sensory_box"/>
    <property type="match status" value="2"/>
</dbReference>
<feature type="transmembrane region" description="Helical" evidence="2">
    <location>
        <begin position="12"/>
        <end position="32"/>
    </location>
</feature>
<dbReference type="InterPro" id="IPR013656">
    <property type="entry name" value="PAS_4"/>
</dbReference>
<evidence type="ECO:0000259" key="4">
    <source>
        <dbReference type="PROSITE" id="PS50113"/>
    </source>
</evidence>
<dbReference type="InterPro" id="IPR013767">
    <property type="entry name" value="PAS_fold"/>
</dbReference>
<dbReference type="InterPro" id="IPR043128">
    <property type="entry name" value="Rev_trsase/Diguanyl_cyclase"/>
</dbReference>
<dbReference type="Pfam" id="PF13188">
    <property type="entry name" value="PAS_8"/>
    <property type="match status" value="1"/>
</dbReference>
<dbReference type="PROSITE" id="PS50887">
    <property type="entry name" value="GGDEF"/>
    <property type="match status" value="1"/>
</dbReference>
<keyword evidence="8" id="KW-1185">Reference proteome</keyword>
<dbReference type="SUPFAM" id="SSF55073">
    <property type="entry name" value="Nucleotide cyclase"/>
    <property type="match status" value="1"/>
</dbReference>
<dbReference type="Gene3D" id="3.20.20.450">
    <property type="entry name" value="EAL domain"/>
    <property type="match status" value="1"/>
</dbReference>
<dbReference type="Pfam" id="PF00563">
    <property type="entry name" value="EAL"/>
    <property type="match status" value="1"/>
</dbReference>
<feature type="domain" description="EAL" evidence="5">
    <location>
        <begin position="884"/>
        <end position="1137"/>
    </location>
</feature>
<dbReference type="PANTHER" id="PTHR44757:SF2">
    <property type="entry name" value="BIOFILM ARCHITECTURE MAINTENANCE PROTEIN MBAA"/>
    <property type="match status" value="1"/>
</dbReference>
<name>A0A840GBY6_RHOTE</name>
<dbReference type="InterPro" id="IPR029787">
    <property type="entry name" value="Nucleotide_cyclase"/>
</dbReference>
<dbReference type="GO" id="GO:0071111">
    <property type="term" value="F:cyclic-guanylate-specific phosphodiesterase activity"/>
    <property type="evidence" value="ECO:0007669"/>
    <property type="project" value="UniProtKB-EC"/>
</dbReference>
<dbReference type="GO" id="GO:0006355">
    <property type="term" value="P:regulation of DNA-templated transcription"/>
    <property type="evidence" value="ECO:0007669"/>
    <property type="project" value="InterPro"/>
</dbReference>
<accession>A0A840GBY6</accession>
<dbReference type="FunFam" id="3.30.70.270:FF:000001">
    <property type="entry name" value="Diguanylate cyclase domain protein"/>
    <property type="match status" value="1"/>
</dbReference>
<feature type="domain" description="PAC" evidence="4">
    <location>
        <begin position="525"/>
        <end position="579"/>
    </location>
</feature>
<dbReference type="InterPro" id="IPR000700">
    <property type="entry name" value="PAS-assoc_C"/>
</dbReference>
<dbReference type="InterPro" id="IPR001610">
    <property type="entry name" value="PAC"/>
</dbReference>
<dbReference type="Pfam" id="PF00990">
    <property type="entry name" value="GGDEF"/>
    <property type="match status" value="1"/>
</dbReference>
<dbReference type="CDD" id="cd01949">
    <property type="entry name" value="GGDEF"/>
    <property type="match status" value="1"/>
</dbReference>
<dbReference type="PROSITE" id="PS50113">
    <property type="entry name" value="PAC"/>
    <property type="match status" value="2"/>
</dbReference>
<feature type="domain" description="PAS" evidence="3">
    <location>
        <begin position="454"/>
        <end position="500"/>
    </location>
</feature>
<dbReference type="OrthoDB" id="9813903at2"/>
<dbReference type="EMBL" id="JACIGE010000001">
    <property type="protein sequence ID" value="MBB4246112.1"/>
    <property type="molecule type" value="Genomic_DNA"/>
</dbReference>
<dbReference type="InterPro" id="IPR000160">
    <property type="entry name" value="GGDEF_dom"/>
</dbReference>
<dbReference type="InterPro" id="IPR001633">
    <property type="entry name" value="EAL_dom"/>
</dbReference>
<evidence type="ECO:0000259" key="6">
    <source>
        <dbReference type="PROSITE" id="PS50887"/>
    </source>
</evidence>
<dbReference type="CDD" id="cd00130">
    <property type="entry name" value="PAS"/>
    <property type="match status" value="3"/>
</dbReference>
<dbReference type="SUPFAM" id="SSF141868">
    <property type="entry name" value="EAL domain-like"/>
    <property type="match status" value="1"/>
</dbReference>
<dbReference type="Gene3D" id="3.30.70.270">
    <property type="match status" value="1"/>
</dbReference>
<feature type="domain" description="PAS" evidence="3">
    <location>
        <begin position="580"/>
        <end position="628"/>
    </location>
</feature>
<dbReference type="SMART" id="SM00052">
    <property type="entry name" value="EAL"/>
    <property type="match status" value="1"/>
</dbReference>
<evidence type="ECO:0000313" key="7">
    <source>
        <dbReference type="EMBL" id="MBB4246112.1"/>
    </source>
</evidence>
<dbReference type="InterPro" id="IPR000014">
    <property type="entry name" value="PAS"/>
</dbReference>
<dbReference type="AlphaFoldDB" id="A0A840GBY6"/>
<dbReference type="CDD" id="cd01948">
    <property type="entry name" value="EAL"/>
    <property type="match status" value="1"/>
</dbReference>